<evidence type="ECO:0000313" key="3">
    <source>
        <dbReference type="Proteomes" id="UP000295706"/>
    </source>
</evidence>
<keyword evidence="3" id="KW-1185">Reference proteome</keyword>
<evidence type="ECO:0000313" key="2">
    <source>
        <dbReference type="EMBL" id="TDB62760.1"/>
    </source>
</evidence>
<reference evidence="2 3" key="1">
    <citation type="submission" date="2019-02" db="EMBL/GenBank/DDBJ databases">
        <title>Arundinibacter roseus gen. nov., sp. nov., a new member of the family Cytophagaceae.</title>
        <authorList>
            <person name="Szuroczki S."/>
            <person name="Khayer B."/>
            <person name="Sproer C."/>
            <person name="Toumi M."/>
            <person name="Szabo A."/>
            <person name="Felfoldi T."/>
            <person name="Schumann P."/>
            <person name="Toth E."/>
        </authorList>
    </citation>
    <scope>NUCLEOTIDE SEQUENCE [LARGE SCALE GENOMIC DNA]</scope>
    <source>
        <strain evidence="2 3">DMA-k-7a</strain>
    </source>
</reference>
<keyword evidence="1" id="KW-0812">Transmembrane</keyword>
<evidence type="ECO:0000256" key="1">
    <source>
        <dbReference type="SAM" id="Phobius"/>
    </source>
</evidence>
<dbReference type="Proteomes" id="UP000295706">
    <property type="component" value="Unassembled WGS sequence"/>
</dbReference>
<protein>
    <submittedName>
        <fullName evidence="2">Uncharacterized protein</fullName>
    </submittedName>
</protein>
<feature type="transmembrane region" description="Helical" evidence="1">
    <location>
        <begin position="15"/>
        <end position="35"/>
    </location>
</feature>
<keyword evidence="1" id="KW-1133">Transmembrane helix</keyword>
<comment type="caution">
    <text evidence="2">The sequence shown here is derived from an EMBL/GenBank/DDBJ whole genome shotgun (WGS) entry which is preliminary data.</text>
</comment>
<accession>A0A4R4K5U3</accession>
<proteinExistence type="predicted"/>
<dbReference type="RefSeq" id="WP_132120100.1">
    <property type="nucleotide sequence ID" value="NZ_SMJU01000011.1"/>
</dbReference>
<gene>
    <name evidence="2" type="ORF">EZE20_17655</name>
</gene>
<organism evidence="2 3">
    <name type="scientific">Arundinibacter roseus</name>
    <dbReference type="NCBI Taxonomy" id="2070510"/>
    <lineage>
        <taxon>Bacteria</taxon>
        <taxon>Pseudomonadati</taxon>
        <taxon>Bacteroidota</taxon>
        <taxon>Cytophagia</taxon>
        <taxon>Cytophagales</taxon>
        <taxon>Spirosomataceae</taxon>
        <taxon>Arundinibacter</taxon>
    </lineage>
</organism>
<name>A0A4R4K5U3_9BACT</name>
<keyword evidence="1" id="KW-0472">Membrane</keyword>
<sequence>MKIILNVRLSEQGRLAVASLSLTNFLNFILSLQIYSPINSTTHVQTVGVDFQVGHTGYELLAG</sequence>
<dbReference type="EMBL" id="SMJU01000011">
    <property type="protein sequence ID" value="TDB62760.1"/>
    <property type="molecule type" value="Genomic_DNA"/>
</dbReference>
<dbReference type="AlphaFoldDB" id="A0A4R4K5U3"/>